<dbReference type="AlphaFoldDB" id="W4KIA0"/>
<proteinExistence type="predicted"/>
<dbReference type="KEGG" id="hir:HETIRDRAFT_311265"/>
<dbReference type="EMBL" id="KI925455">
    <property type="protein sequence ID" value="ETW85588.1"/>
    <property type="molecule type" value="Genomic_DNA"/>
</dbReference>
<reference evidence="1 2" key="1">
    <citation type="journal article" date="2012" name="New Phytol.">
        <title>Insight into trade-off between wood decay and parasitism from the genome of a fungal forest pathogen.</title>
        <authorList>
            <person name="Olson A."/>
            <person name="Aerts A."/>
            <person name="Asiegbu F."/>
            <person name="Belbahri L."/>
            <person name="Bouzid O."/>
            <person name="Broberg A."/>
            <person name="Canback B."/>
            <person name="Coutinho P.M."/>
            <person name="Cullen D."/>
            <person name="Dalman K."/>
            <person name="Deflorio G."/>
            <person name="van Diepen L.T."/>
            <person name="Dunand C."/>
            <person name="Duplessis S."/>
            <person name="Durling M."/>
            <person name="Gonthier P."/>
            <person name="Grimwood J."/>
            <person name="Fossdal C.G."/>
            <person name="Hansson D."/>
            <person name="Henrissat B."/>
            <person name="Hietala A."/>
            <person name="Himmelstrand K."/>
            <person name="Hoffmeister D."/>
            <person name="Hogberg N."/>
            <person name="James T.Y."/>
            <person name="Karlsson M."/>
            <person name="Kohler A."/>
            <person name="Kues U."/>
            <person name="Lee Y.H."/>
            <person name="Lin Y.C."/>
            <person name="Lind M."/>
            <person name="Lindquist E."/>
            <person name="Lombard V."/>
            <person name="Lucas S."/>
            <person name="Lunden K."/>
            <person name="Morin E."/>
            <person name="Murat C."/>
            <person name="Park J."/>
            <person name="Raffaello T."/>
            <person name="Rouze P."/>
            <person name="Salamov A."/>
            <person name="Schmutz J."/>
            <person name="Solheim H."/>
            <person name="Stahlberg J."/>
            <person name="Velez H."/>
            <person name="de Vries R.P."/>
            <person name="Wiebenga A."/>
            <person name="Woodward S."/>
            <person name="Yakovlev I."/>
            <person name="Garbelotto M."/>
            <person name="Martin F."/>
            <person name="Grigoriev I.V."/>
            <person name="Stenlid J."/>
        </authorList>
    </citation>
    <scope>NUCLEOTIDE SEQUENCE [LARGE SCALE GENOMIC DNA]</scope>
    <source>
        <strain evidence="1 2">TC 32-1</strain>
    </source>
</reference>
<accession>W4KIA0</accession>
<evidence type="ECO:0000313" key="1">
    <source>
        <dbReference type="EMBL" id="ETW85588.1"/>
    </source>
</evidence>
<keyword evidence="2" id="KW-1185">Reference proteome</keyword>
<dbReference type="GeneID" id="20669857"/>
<organism evidence="1 2">
    <name type="scientific">Heterobasidion irregulare (strain TC 32-1)</name>
    <dbReference type="NCBI Taxonomy" id="747525"/>
    <lineage>
        <taxon>Eukaryota</taxon>
        <taxon>Fungi</taxon>
        <taxon>Dikarya</taxon>
        <taxon>Basidiomycota</taxon>
        <taxon>Agaricomycotina</taxon>
        <taxon>Agaricomycetes</taxon>
        <taxon>Russulales</taxon>
        <taxon>Bondarzewiaceae</taxon>
        <taxon>Heterobasidion</taxon>
        <taxon>Heterobasidion annosum species complex</taxon>
    </lineage>
</organism>
<dbReference type="InParanoid" id="W4KIA0"/>
<dbReference type="Proteomes" id="UP000030671">
    <property type="component" value="Unassembled WGS sequence"/>
</dbReference>
<evidence type="ECO:0000313" key="2">
    <source>
        <dbReference type="Proteomes" id="UP000030671"/>
    </source>
</evidence>
<sequence>MQSCGQTDPSAAKCPSVGYGRLGEGRLCSVQVGIFSTHLALFGVSPKLPKYLPWTLAWVHAHQRNLDNEDLTDYLDNEDEDLNEDDEDRDVATNHRPFSKHPIAHAIKVEHLPSAAPTRTSKPRSTTALDVLTCISQSFNPSVQTARGEDRAAWSFHMT</sequence>
<dbReference type="HOGENOM" id="CLU_1660987_0_0_1"/>
<name>W4KIA0_HETIT</name>
<protein>
    <submittedName>
        <fullName evidence="1">Uncharacterized protein</fullName>
    </submittedName>
</protein>
<gene>
    <name evidence="1" type="ORF">HETIRDRAFT_311265</name>
</gene>
<dbReference type="RefSeq" id="XP_009542434.1">
    <property type="nucleotide sequence ID" value="XM_009544139.1"/>
</dbReference>